<dbReference type="PANTHER" id="PTHR35317:SF8">
    <property type="entry name" value="CCHC-TYPE DOMAIN-CONTAINING PROTEIN"/>
    <property type="match status" value="1"/>
</dbReference>
<name>A0A7J6H4T3_CANSA</name>
<gene>
    <name evidence="2" type="ORF">F8388_019941</name>
</gene>
<feature type="region of interest" description="Disordered" evidence="1">
    <location>
        <begin position="195"/>
        <end position="253"/>
    </location>
</feature>
<dbReference type="Proteomes" id="UP000525078">
    <property type="component" value="Unassembled WGS sequence"/>
</dbReference>
<comment type="caution">
    <text evidence="2">The sequence shown here is derived from an EMBL/GenBank/DDBJ whole genome shotgun (WGS) entry which is preliminary data.</text>
</comment>
<dbReference type="PANTHER" id="PTHR35317">
    <property type="entry name" value="OS04G0629600 PROTEIN"/>
    <property type="match status" value="1"/>
</dbReference>
<sequence length="253" mass="28471">MNPMLSLLTENKLNGFNFNKWNENINIALIGESALFVLTEPSPEVPGDNASKAVKEKYERWQKANDKALYFMLSSMVDTLKTRFSKTEKAAEVMTKLNELFGKASLQSRFDATKKYINARMESHQNVRDHVLLMSSYFQEAQDHGAEMDSATQVSLILNSLTPAFLPYTSNYVMNKKEIDFHELVNDLQTYENLIGGPKKKGSKPHNPGNGNGTMKPEANVAFASKPKSKKKPSYLNSDELDQKAGPRVKLSR</sequence>
<proteinExistence type="predicted"/>
<protein>
    <submittedName>
        <fullName evidence="2">Uncharacterized protein</fullName>
    </submittedName>
</protein>
<organism evidence="2 3">
    <name type="scientific">Cannabis sativa</name>
    <name type="common">Hemp</name>
    <name type="synonym">Marijuana</name>
    <dbReference type="NCBI Taxonomy" id="3483"/>
    <lineage>
        <taxon>Eukaryota</taxon>
        <taxon>Viridiplantae</taxon>
        <taxon>Streptophyta</taxon>
        <taxon>Embryophyta</taxon>
        <taxon>Tracheophyta</taxon>
        <taxon>Spermatophyta</taxon>
        <taxon>Magnoliopsida</taxon>
        <taxon>eudicotyledons</taxon>
        <taxon>Gunneridae</taxon>
        <taxon>Pentapetalae</taxon>
        <taxon>rosids</taxon>
        <taxon>fabids</taxon>
        <taxon>Rosales</taxon>
        <taxon>Cannabaceae</taxon>
        <taxon>Cannabis</taxon>
    </lineage>
</organism>
<evidence type="ECO:0000256" key="1">
    <source>
        <dbReference type="SAM" id="MobiDB-lite"/>
    </source>
</evidence>
<dbReference type="EMBL" id="JAATIP010000029">
    <property type="protein sequence ID" value="KAF4390286.1"/>
    <property type="molecule type" value="Genomic_DNA"/>
</dbReference>
<dbReference type="AlphaFoldDB" id="A0A7J6H4T3"/>
<reference evidence="2 3" key="1">
    <citation type="journal article" date="2020" name="bioRxiv">
        <title>Sequence and annotation of 42 cannabis genomes reveals extensive copy number variation in cannabinoid synthesis and pathogen resistance genes.</title>
        <authorList>
            <person name="Mckernan K.J."/>
            <person name="Helbert Y."/>
            <person name="Kane L.T."/>
            <person name="Ebling H."/>
            <person name="Zhang L."/>
            <person name="Liu B."/>
            <person name="Eaton Z."/>
            <person name="Mclaughlin S."/>
            <person name="Kingan S."/>
            <person name="Baybayan P."/>
            <person name="Concepcion G."/>
            <person name="Jordan M."/>
            <person name="Riva A."/>
            <person name="Barbazuk W."/>
            <person name="Harkins T."/>
        </authorList>
    </citation>
    <scope>NUCLEOTIDE SEQUENCE [LARGE SCALE GENOMIC DNA]</scope>
    <source>
        <strain evidence="3">cv. Jamaican Lion 4</strain>
        <tissue evidence="2">Leaf</tissue>
    </source>
</reference>
<accession>A0A7J6H4T3</accession>
<evidence type="ECO:0000313" key="2">
    <source>
        <dbReference type="EMBL" id="KAF4390286.1"/>
    </source>
</evidence>
<evidence type="ECO:0000313" key="3">
    <source>
        <dbReference type="Proteomes" id="UP000525078"/>
    </source>
</evidence>
<dbReference type="Pfam" id="PF14223">
    <property type="entry name" value="Retrotran_gag_2"/>
    <property type="match status" value="1"/>
</dbReference>